<accession>A0A1I0I5S2</accession>
<dbReference type="AlphaFoldDB" id="A0A1I0I5S2"/>
<dbReference type="RefSeq" id="WP_092773198.1">
    <property type="nucleotide sequence ID" value="NZ_FOHS01000004.1"/>
</dbReference>
<dbReference type="OrthoDB" id="886720at2"/>
<gene>
    <name evidence="1" type="ORF">SAMN04487998_3121</name>
</gene>
<sequence length="68" mass="7593">MKTFVLDVLAPEDEDMVLTILEGLRKGNAIRFHALGTDEPTGELQLRIQDSLNSPRLTWEEGLSQLGL</sequence>
<dbReference type="STRING" id="82805.SAMN04487998_3121"/>
<dbReference type="EMBL" id="FOHS01000004">
    <property type="protein sequence ID" value="SET91193.1"/>
    <property type="molecule type" value="Genomic_DNA"/>
</dbReference>
<protein>
    <submittedName>
        <fullName evidence="1">Uncharacterized protein</fullName>
    </submittedName>
</protein>
<reference evidence="2" key="1">
    <citation type="submission" date="2016-10" db="EMBL/GenBank/DDBJ databases">
        <authorList>
            <person name="Varghese N."/>
            <person name="Submissions S."/>
        </authorList>
    </citation>
    <scope>NUCLEOTIDE SEQUENCE [LARGE SCALE GENOMIC DNA]</scope>
    <source>
        <strain evidence="2">DSM 15310</strain>
    </source>
</reference>
<evidence type="ECO:0000313" key="2">
    <source>
        <dbReference type="Proteomes" id="UP000198697"/>
    </source>
</evidence>
<evidence type="ECO:0000313" key="1">
    <source>
        <dbReference type="EMBL" id="SET91193.1"/>
    </source>
</evidence>
<name>A0A1I0I5S2_9BACT</name>
<proteinExistence type="predicted"/>
<keyword evidence="2" id="KW-1185">Reference proteome</keyword>
<organism evidence="1 2">
    <name type="scientific">Hymenobacter actinosclerus</name>
    <dbReference type="NCBI Taxonomy" id="82805"/>
    <lineage>
        <taxon>Bacteria</taxon>
        <taxon>Pseudomonadati</taxon>
        <taxon>Bacteroidota</taxon>
        <taxon>Cytophagia</taxon>
        <taxon>Cytophagales</taxon>
        <taxon>Hymenobacteraceae</taxon>
        <taxon>Hymenobacter</taxon>
    </lineage>
</organism>
<dbReference type="Proteomes" id="UP000198697">
    <property type="component" value="Unassembled WGS sequence"/>
</dbReference>